<gene>
    <name evidence="1" type="ORF">PSQ39_17460</name>
</gene>
<keyword evidence="2" id="KW-1185">Reference proteome</keyword>
<dbReference type="EMBL" id="JAQSIO010000007">
    <property type="protein sequence ID" value="MDD0816431.1"/>
    <property type="molecule type" value="Genomic_DNA"/>
</dbReference>
<dbReference type="Proteomes" id="UP001528672">
    <property type="component" value="Unassembled WGS sequence"/>
</dbReference>
<reference evidence="1 2" key="1">
    <citation type="submission" date="2023-02" db="EMBL/GenBank/DDBJ databases">
        <title>Bacterial whole genome sequence for Curvibacter sp. HBC28.</title>
        <authorList>
            <person name="Le V."/>
            <person name="Ko S.-R."/>
            <person name="Ahn C.-Y."/>
            <person name="Oh H.-M."/>
        </authorList>
    </citation>
    <scope>NUCLEOTIDE SEQUENCE [LARGE SCALE GENOMIC DNA]</scope>
    <source>
        <strain evidence="1 2">HBC28</strain>
    </source>
</reference>
<proteinExistence type="predicted"/>
<comment type="caution">
    <text evidence="1">The sequence shown here is derived from an EMBL/GenBank/DDBJ whole genome shotgun (WGS) entry which is preliminary data.</text>
</comment>
<evidence type="ECO:0000313" key="2">
    <source>
        <dbReference type="Proteomes" id="UP001528672"/>
    </source>
</evidence>
<protein>
    <submittedName>
        <fullName evidence="1">Uncharacterized protein</fullName>
    </submittedName>
</protein>
<name>A0ABT5MIM5_9BURK</name>
<organism evidence="1 2">
    <name type="scientific">Curvibacter microcysteis</name>
    <dbReference type="NCBI Taxonomy" id="3026419"/>
    <lineage>
        <taxon>Bacteria</taxon>
        <taxon>Pseudomonadati</taxon>
        <taxon>Pseudomonadota</taxon>
        <taxon>Betaproteobacteria</taxon>
        <taxon>Burkholderiales</taxon>
        <taxon>Comamonadaceae</taxon>
        <taxon>Curvibacter</taxon>
    </lineage>
</organism>
<sequence>MKPKSVHKHAKAKQRRIKGCFGGSKLGAQSAIPKGSLDILDFSMSFLLSERNVLLAVKDIGLTVADHLEKWGVSPLQI</sequence>
<accession>A0ABT5MIM5</accession>
<dbReference type="RefSeq" id="WP_273928201.1">
    <property type="nucleotide sequence ID" value="NZ_JAQSIO010000007.1"/>
</dbReference>
<evidence type="ECO:0000313" key="1">
    <source>
        <dbReference type="EMBL" id="MDD0816431.1"/>
    </source>
</evidence>